<proteinExistence type="predicted"/>
<sequence>MTTPPKKSKLAIPERLWNFCIHYKLQIKHFLPTQTHGLFYYYDQFTGFFNMLHNKCASYNANMTLTVLGYEEELVVYVNSQLGGEGTFVIVSGF</sequence>
<gene>
    <name evidence="1" type="ORF">VNO77_20885</name>
</gene>
<keyword evidence="2" id="KW-1185">Reference proteome</keyword>
<dbReference type="AlphaFoldDB" id="A0AAN9QLM1"/>
<dbReference type="Proteomes" id="UP001367508">
    <property type="component" value="Unassembled WGS sequence"/>
</dbReference>
<evidence type="ECO:0000313" key="2">
    <source>
        <dbReference type="Proteomes" id="UP001367508"/>
    </source>
</evidence>
<organism evidence="1 2">
    <name type="scientific">Canavalia gladiata</name>
    <name type="common">Sword bean</name>
    <name type="synonym">Dolichos gladiatus</name>
    <dbReference type="NCBI Taxonomy" id="3824"/>
    <lineage>
        <taxon>Eukaryota</taxon>
        <taxon>Viridiplantae</taxon>
        <taxon>Streptophyta</taxon>
        <taxon>Embryophyta</taxon>
        <taxon>Tracheophyta</taxon>
        <taxon>Spermatophyta</taxon>
        <taxon>Magnoliopsida</taxon>
        <taxon>eudicotyledons</taxon>
        <taxon>Gunneridae</taxon>
        <taxon>Pentapetalae</taxon>
        <taxon>rosids</taxon>
        <taxon>fabids</taxon>
        <taxon>Fabales</taxon>
        <taxon>Fabaceae</taxon>
        <taxon>Papilionoideae</taxon>
        <taxon>50 kb inversion clade</taxon>
        <taxon>NPAAA clade</taxon>
        <taxon>indigoferoid/millettioid clade</taxon>
        <taxon>Phaseoleae</taxon>
        <taxon>Canavalia</taxon>
    </lineage>
</organism>
<accession>A0AAN9QLM1</accession>
<protein>
    <submittedName>
        <fullName evidence="1">Uncharacterized protein</fullName>
    </submittedName>
</protein>
<dbReference type="EMBL" id="JAYMYQ010000004">
    <property type="protein sequence ID" value="KAK7340189.1"/>
    <property type="molecule type" value="Genomic_DNA"/>
</dbReference>
<comment type="caution">
    <text evidence="1">The sequence shown here is derived from an EMBL/GenBank/DDBJ whole genome shotgun (WGS) entry which is preliminary data.</text>
</comment>
<reference evidence="1 2" key="1">
    <citation type="submission" date="2024-01" db="EMBL/GenBank/DDBJ databases">
        <title>The genomes of 5 underutilized Papilionoideae crops provide insights into root nodulation and disease resistanc.</title>
        <authorList>
            <person name="Jiang F."/>
        </authorList>
    </citation>
    <scope>NUCLEOTIDE SEQUENCE [LARGE SCALE GENOMIC DNA]</scope>
    <source>
        <strain evidence="1">LVBAO_FW01</strain>
        <tissue evidence="1">Leaves</tissue>
    </source>
</reference>
<evidence type="ECO:0000313" key="1">
    <source>
        <dbReference type="EMBL" id="KAK7340189.1"/>
    </source>
</evidence>
<name>A0AAN9QLM1_CANGL</name>